<dbReference type="EMBL" id="BSYR01000003">
    <property type="protein sequence ID" value="GMI65581.1"/>
    <property type="molecule type" value="Genomic_DNA"/>
</dbReference>
<dbReference type="InterPro" id="IPR006501">
    <property type="entry name" value="Pectinesterase_inhib_dom"/>
</dbReference>
<evidence type="ECO:0000313" key="7">
    <source>
        <dbReference type="Proteomes" id="UP001165190"/>
    </source>
</evidence>
<dbReference type="CDD" id="cd15797">
    <property type="entry name" value="PMEI"/>
    <property type="match status" value="1"/>
</dbReference>
<dbReference type="InterPro" id="IPR035513">
    <property type="entry name" value="Invertase/methylesterase_inhib"/>
</dbReference>
<dbReference type="Pfam" id="PF04043">
    <property type="entry name" value="PMEI"/>
    <property type="match status" value="1"/>
</dbReference>
<evidence type="ECO:0000256" key="2">
    <source>
        <dbReference type="ARBA" id="ARBA00023157"/>
    </source>
</evidence>
<name>A0A9W7GVF3_HIBTR</name>
<feature type="signal peptide" evidence="4">
    <location>
        <begin position="1"/>
        <end position="19"/>
    </location>
</feature>
<dbReference type="Proteomes" id="UP001165190">
    <property type="component" value="Unassembled WGS sequence"/>
</dbReference>
<proteinExistence type="inferred from homology"/>
<dbReference type="OrthoDB" id="1866975at2759"/>
<keyword evidence="1 4" id="KW-0732">Signal</keyword>
<reference evidence="6" key="1">
    <citation type="submission" date="2023-05" db="EMBL/GenBank/DDBJ databases">
        <title>Genome and transcriptome analyses reveal genes involved in the formation of fine ridges on petal epidermal cells in Hibiscus trionum.</title>
        <authorList>
            <person name="Koshimizu S."/>
            <person name="Masuda S."/>
            <person name="Ishii T."/>
            <person name="Shirasu K."/>
            <person name="Hoshino A."/>
            <person name="Arita M."/>
        </authorList>
    </citation>
    <scope>NUCLEOTIDE SEQUENCE</scope>
    <source>
        <strain evidence="6">Hamamatsu line</strain>
    </source>
</reference>
<dbReference type="NCBIfam" id="TIGR01614">
    <property type="entry name" value="PME_inhib"/>
    <property type="match status" value="1"/>
</dbReference>
<comment type="similarity">
    <text evidence="3">Belongs to the PMEI family.</text>
</comment>
<dbReference type="PANTHER" id="PTHR36710:SF12">
    <property type="entry name" value="CELL WALL _ VACUOLAR INHIBITOR OF FRUCTOSIDASE 2-LIKE"/>
    <property type="match status" value="1"/>
</dbReference>
<feature type="chain" id="PRO_5040864443" description="Pectinesterase inhibitor domain-containing protein" evidence="4">
    <location>
        <begin position="20"/>
        <end position="174"/>
    </location>
</feature>
<comment type="caution">
    <text evidence="6">The sequence shown here is derived from an EMBL/GenBank/DDBJ whole genome shotgun (WGS) entry which is preliminary data.</text>
</comment>
<protein>
    <recommendedName>
        <fullName evidence="5">Pectinesterase inhibitor domain-containing protein</fullName>
    </recommendedName>
</protein>
<dbReference type="Gene3D" id="1.20.140.40">
    <property type="entry name" value="Invertase/pectin methylesterase inhibitor family protein"/>
    <property type="match status" value="1"/>
</dbReference>
<organism evidence="6 7">
    <name type="scientific">Hibiscus trionum</name>
    <name type="common">Flower of an hour</name>
    <dbReference type="NCBI Taxonomy" id="183268"/>
    <lineage>
        <taxon>Eukaryota</taxon>
        <taxon>Viridiplantae</taxon>
        <taxon>Streptophyta</taxon>
        <taxon>Embryophyta</taxon>
        <taxon>Tracheophyta</taxon>
        <taxon>Spermatophyta</taxon>
        <taxon>Magnoliopsida</taxon>
        <taxon>eudicotyledons</taxon>
        <taxon>Gunneridae</taxon>
        <taxon>Pentapetalae</taxon>
        <taxon>rosids</taxon>
        <taxon>malvids</taxon>
        <taxon>Malvales</taxon>
        <taxon>Malvaceae</taxon>
        <taxon>Malvoideae</taxon>
        <taxon>Hibiscus</taxon>
    </lineage>
</organism>
<keyword evidence="2" id="KW-1015">Disulfide bond</keyword>
<evidence type="ECO:0000259" key="5">
    <source>
        <dbReference type="SMART" id="SM00856"/>
    </source>
</evidence>
<dbReference type="SMART" id="SM00856">
    <property type="entry name" value="PMEI"/>
    <property type="match status" value="1"/>
</dbReference>
<dbReference type="FunFam" id="1.20.140.40:FF:000008">
    <property type="entry name" value="Invertase/pectin methylesterase inhibitor family protein"/>
    <property type="match status" value="1"/>
</dbReference>
<dbReference type="SUPFAM" id="SSF101148">
    <property type="entry name" value="Plant invertase/pectin methylesterase inhibitor"/>
    <property type="match status" value="1"/>
</dbReference>
<accession>A0A9W7GVF3</accession>
<dbReference type="InterPro" id="IPR052421">
    <property type="entry name" value="PCW_Enzyme_Inhibitor"/>
</dbReference>
<dbReference type="InterPro" id="IPR034086">
    <property type="entry name" value="PMEI_plant"/>
</dbReference>
<evidence type="ECO:0000256" key="4">
    <source>
        <dbReference type="SAM" id="SignalP"/>
    </source>
</evidence>
<dbReference type="AlphaFoldDB" id="A0A9W7GVF3"/>
<evidence type="ECO:0000313" key="6">
    <source>
        <dbReference type="EMBL" id="GMI65581.1"/>
    </source>
</evidence>
<evidence type="ECO:0000256" key="1">
    <source>
        <dbReference type="ARBA" id="ARBA00022729"/>
    </source>
</evidence>
<dbReference type="GO" id="GO:0046910">
    <property type="term" value="F:pectinesterase inhibitor activity"/>
    <property type="evidence" value="ECO:0007669"/>
    <property type="project" value="InterPro"/>
</dbReference>
<sequence length="174" mass="19311">MGIVLPLFLLSISFNYVGNRNLVLADESLIQLQCRNAEVPSTCIRCVESDPRGQSADKVTIAAIVISCISDSAETLSGNMSALIGPREDGGVKRALRNCVEGFSKAKADLTKATNMLENKDYDETNSLVNKALHQEIYCKQNLSEYHISYPSMDYDMTIYEELTDAAMRIVDRF</sequence>
<evidence type="ECO:0000256" key="3">
    <source>
        <dbReference type="ARBA" id="ARBA00038471"/>
    </source>
</evidence>
<dbReference type="PANTHER" id="PTHR36710">
    <property type="entry name" value="PECTINESTERASE INHIBITOR-LIKE"/>
    <property type="match status" value="1"/>
</dbReference>
<gene>
    <name evidence="6" type="ORF">HRI_000227400</name>
</gene>
<keyword evidence="7" id="KW-1185">Reference proteome</keyword>
<feature type="domain" description="Pectinesterase inhibitor" evidence="5">
    <location>
        <begin position="25"/>
        <end position="170"/>
    </location>
</feature>